<geneLocation type="plasmid" evidence="1 4">
    <name>pSA1</name>
</geneLocation>
<dbReference type="AlphaFoldDB" id="A0A031JPG0"/>
<reference evidence="4" key="3">
    <citation type="journal article" date="2017" name="J. Biotechnol.">
        <title>Complete genome sequence of Novosphingobium resinovorum SA1, a versatile xenobiotic-degrading bacterium capable of utilizing sulfanilic acid.</title>
        <authorList>
            <person name="Hegedus B."/>
            <person name="Kos P.B."/>
            <person name="Balint B."/>
            <person name="Maroti G."/>
            <person name="Gan H.M."/>
            <person name="Perei K."/>
            <person name="Rakhely G."/>
        </authorList>
    </citation>
    <scope>NUCLEOTIDE SEQUENCE [LARGE SCALE GENOMIC DNA]</scope>
    <source>
        <strain evidence="4">SA1</strain>
    </source>
</reference>
<sequence>MMTTGSQSAGDLLRTAHRLLEDEQAFTAAAMVCGAIDLLEGGLSRPIVMRSAARRFGHAPVRSSAYRSCA</sequence>
<reference evidence="1" key="2">
    <citation type="submission" date="2016-08" db="EMBL/GenBank/DDBJ databases">
        <authorList>
            <person name="Seilhamer J.J."/>
        </authorList>
    </citation>
    <scope>NUCLEOTIDE SEQUENCE [LARGE SCALE GENOMIC DNA]</scope>
    <source>
        <strain evidence="1">SA1</strain>
        <plasmid evidence="1">pSA1</plasmid>
    </source>
</reference>
<keyword evidence="4" id="KW-1185">Reference proteome</keyword>
<evidence type="ECO:0000313" key="1">
    <source>
        <dbReference type="EMBL" id="AOR79268.1"/>
    </source>
</evidence>
<dbReference type="EMBL" id="CP017076">
    <property type="protein sequence ID" value="AOR79268.1"/>
    <property type="molecule type" value="Genomic_DNA"/>
</dbReference>
<organism evidence="2 3">
    <name type="scientific">Novosphingobium resinovorum</name>
    <dbReference type="NCBI Taxonomy" id="158500"/>
    <lineage>
        <taxon>Bacteria</taxon>
        <taxon>Pseudomonadati</taxon>
        <taxon>Pseudomonadota</taxon>
        <taxon>Alphaproteobacteria</taxon>
        <taxon>Sphingomonadales</taxon>
        <taxon>Sphingomonadaceae</taxon>
        <taxon>Novosphingobium</taxon>
    </lineage>
</organism>
<protein>
    <submittedName>
        <fullName evidence="2">Uncharacterized protein</fullName>
    </submittedName>
</protein>
<proteinExistence type="predicted"/>
<dbReference type="PATRIC" id="fig|158500.4.peg.3896"/>
<dbReference type="RefSeq" id="WP_036527894.1">
    <property type="nucleotide sequence ID" value="NZ_CP017076.1"/>
</dbReference>
<gene>
    <name evidence="1" type="ORF">BES08_20620</name>
    <name evidence="2" type="ORF">BV97_03828</name>
</gene>
<dbReference type="Proteomes" id="UP000024329">
    <property type="component" value="Unassembled WGS sequence"/>
</dbReference>
<dbReference type="Proteomes" id="UP000094626">
    <property type="component" value="Plasmid pSA1"/>
</dbReference>
<evidence type="ECO:0000313" key="4">
    <source>
        <dbReference type="Proteomes" id="UP000094626"/>
    </source>
</evidence>
<reference evidence="2 3" key="1">
    <citation type="submission" date="2014-03" db="EMBL/GenBank/DDBJ databases">
        <title>Whole genome sequence of Novosphingobium resinovorum KF1.</title>
        <authorList>
            <person name="Gan H.M."/>
            <person name="Gan H.Y."/>
            <person name="Chew T.H."/>
            <person name="Savka M.A."/>
        </authorList>
    </citation>
    <scope>NUCLEOTIDE SEQUENCE [LARGE SCALE GENOMIC DNA]</scope>
    <source>
        <strain evidence="2 3">KF1</strain>
    </source>
</reference>
<keyword evidence="1" id="KW-0614">Plasmid</keyword>
<dbReference type="KEGG" id="nre:BES08_20620"/>
<evidence type="ECO:0000313" key="3">
    <source>
        <dbReference type="Proteomes" id="UP000024329"/>
    </source>
</evidence>
<name>A0A031JPG0_9SPHN</name>
<accession>A0A031JPG0</accession>
<dbReference type="EMBL" id="JFYZ01000023">
    <property type="protein sequence ID" value="EZP79671.1"/>
    <property type="molecule type" value="Genomic_DNA"/>
</dbReference>
<evidence type="ECO:0000313" key="2">
    <source>
        <dbReference type="EMBL" id="EZP79671.1"/>
    </source>
</evidence>